<evidence type="ECO:0000313" key="3">
    <source>
        <dbReference type="Proteomes" id="UP000699462"/>
    </source>
</evidence>
<gene>
    <name evidence="2" type="ORF">P879_10075</name>
</gene>
<feature type="region of interest" description="Disordered" evidence="1">
    <location>
        <begin position="87"/>
        <end position="117"/>
    </location>
</feature>
<dbReference type="Proteomes" id="UP000699462">
    <property type="component" value="Unassembled WGS sequence"/>
</dbReference>
<comment type="caution">
    <text evidence="2">The sequence shown here is derived from an EMBL/GenBank/DDBJ whole genome shotgun (WGS) entry which is preliminary data.</text>
</comment>
<organism evidence="2 3">
    <name type="scientific">Paragonimus westermani</name>
    <dbReference type="NCBI Taxonomy" id="34504"/>
    <lineage>
        <taxon>Eukaryota</taxon>
        <taxon>Metazoa</taxon>
        <taxon>Spiralia</taxon>
        <taxon>Lophotrochozoa</taxon>
        <taxon>Platyhelminthes</taxon>
        <taxon>Trematoda</taxon>
        <taxon>Digenea</taxon>
        <taxon>Plagiorchiida</taxon>
        <taxon>Troglotremata</taxon>
        <taxon>Troglotrematidae</taxon>
        <taxon>Paragonimus</taxon>
    </lineage>
</organism>
<keyword evidence="3" id="KW-1185">Reference proteome</keyword>
<accession>A0A8T0D0M3</accession>
<name>A0A8T0D0M3_9TREM</name>
<evidence type="ECO:0000256" key="1">
    <source>
        <dbReference type="SAM" id="MobiDB-lite"/>
    </source>
</evidence>
<proteinExistence type="predicted"/>
<protein>
    <submittedName>
        <fullName evidence="2">Uncharacterized protein</fullName>
    </submittedName>
</protein>
<dbReference type="EMBL" id="JTDF01021766">
    <property type="protein sequence ID" value="KAF8561405.1"/>
    <property type="molecule type" value="Genomic_DNA"/>
</dbReference>
<sequence length="286" mass="31218">MQAGDLNSQPNSLVAFWLDYGIAPFGSPAPSGSSEDLLIWPTVNDFGSDELYAPQLPYLAADHLAPSGFNSHPLSVPIASSSFSFRTPARCSGRSPRGRNTQSPHADGLNRVDSGTTSTAVTFSQTCSPSHSSIRRVLRSRVPSPPVHLDRVRNVEDYIELDMYSRSVVNSDEGETFSDQERYSPNRESTVVTSSSQWQPGLLGSSLSCSPECLNHPPTTSGSCLIEAQADNHQAYSHVEPSSSGSTGLDIVRRSVWEHLQKAYGSSIYLKILDGIIIFFKVRRRN</sequence>
<dbReference type="AlphaFoldDB" id="A0A8T0D0M3"/>
<reference evidence="2 3" key="1">
    <citation type="submission" date="2019-07" db="EMBL/GenBank/DDBJ databases">
        <title>Annotation for the trematode Paragonimus westermani.</title>
        <authorList>
            <person name="Choi Y.-J."/>
        </authorList>
    </citation>
    <scope>NUCLEOTIDE SEQUENCE [LARGE SCALE GENOMIC DNA]</scope>
    <source>
        <strain evidence="2">180907_Pwestermani</strain>
    </source>
</reference>
<evidence type="ECO:0000313" key="2">
    <source>
        <dbReference type="EMBL" id="KAF8561405.1"/>
    </source>
</evidence>